<reference evidence="4" key="1">
    <citation type="journal article" date="2020" name="Stud. Mycol.">
        <title>101 Dothideomycetes genomes: a test case for predicting lifestyles and emergence of pathogens.</title>
        <authorList>
            <person name="Haridas S."/>
            <person name="Albert R."/>
            <person name="Binder M."/>
            <person name="Bloem J."/>
            <person name="Labutti K."/>
            <person name="Salamov A."/>
            <person name="Andreopoulos B."/>
            <person name="Baker S."/>
            <person name="Barry K."/>
            <person name="Bills G."/>
            <person name="Bluhm B."/>
            <person name="Cannon C."/>
            <person name="Castanera R."/>
            <person name="Culley D."/>
            <person name="Daum C."/>
            <person name="Ezra D."/>
            <person name="Gonzalez J."/>
            <person name="Henrissat B."/>
            <person name="Kuo A."/>
            <person name="Liang C."/>
            <person name="Lipzen A."/>
            <person name="Lutzoni F."/>
            <person name="Magnuson J."/>
            <person name="Mondo S."/>
            <person name="Nolan M."/>
            <person name="Ohm R."/>
            <person name="Pangilinan J."/>
            <person name="Park H.-J."/>
            <person name="Ramirez L."/>
            <person name="Alfaro M."/>
            <person name="Sun H."/>
            <person name="Tritt A."/>
            <person name="Yoshinaga Y."/>
            <person name="Zwiers L.-H."/>
            <person name="Turgeon B."/>
            <person name="Goodwin S."/>
            <person name="Spatafora J."/>
            <person name="Crous P."/>
            <person name="Grigoriev I."/>
        </authorList>
    </citation>
    <scope>NUCLEOTIDE SEQUENCE</scope>
    <source>
        <strain evidence="4">CBS 207.26</strain>
    </source>
</reference>
<dbReference type="SUPFAM" id="SSF50129">
    <property type="entry name" value="GroES-like"/>
    <property type="match status" value="1"/>
</dbReference>
<organism evidence="4 5">
    <name type="scientific">Zopfia rhizophila CBS 207.26</name>
    <dbReference type="NCBI Taxonomy" id="1314779"/>
    <lineage>
        <taxon>Eukaryota</taxon>
        <taxon>Fungi</taxon>
        <taxon>Dikarya</taxon>
        <taxon>Ascomycota</taxon>
        <taxon>Pezizomycotina</taxon>
        <taxon>Dothideomycetes</taxon>
        <taxon>Dothideomycetes incertae sedis</taxon>
        <taxon>Zopfiaceae</taxon>
        <taxon>Zopfia</taxon>
    </lineage>
</organism>
<accession>A0A6A6DXQ5</accession>
<dbReference type="InterPro" id="IPR011032">
    <property type="entry name" value="GroES-like_sf"/>
</dbReference>
<dbReference type="SMART" id="SM00829">
    <property type="entry name" value="PKS_ER"/>
    <property type="match status" value="1"/>
</dbReference>
<dbReference type="EMBL" id="ML994645">
    <property type="protein sequence ID" value="KAF2182978.1"/>
    <property type="molecule type" value="Genomic_DNA"/>
</dbReference>
<evidence type="ECO:0000256" key="2">
    <source>
        <dbReference type="ARBA" id="ARBA00023002"/>
    </source>
</evidence>
<dbReference type="InterPro" id="IPR013154">
    <property type="entry name" value="ADH-like_N"/>
</dbReference>
<dbReference type="Pfam" id="PF08240">
    <property type="entry name" value="ADH_N"/>
    <property type="match status" value="1"/>
</dbReference>
<dbReference type="PANTHER" id="PTHR48106:SF18">
    <property type="entry name" value="QUINONE OXIDOREDUCTASE PIG3"/>
    <property type="match status" value="1"/>
</dbReference>
<keyword evidence="5" id="KW-1185">Reference proteome</keyword>
<dbReference type="GO" id="GO:0070402">
    <property type="term" value="F:NADPH binding"/>
    <property type="evidence" value="ECO:0007669"/>
    <property type="project" value="TreeGrafter"/>
</dbReference>
<dbReference type="SUPFAM" id="SSF51735">
    <property type="entry name" value="NAD(P)-binding Rossmann-fold domains"/>
    <property type="match status" value="1"/>
</dbReference>
<dbReference type="AlphaFoldDB" id="A0A6A6DXQ5"/>
<dbReference type="InterPro" id="IPR020843">
    <property type="entry name" value="ER"/>
</dbReference>
<evidence type="ECO:0000256" key="1">
    <source>
        <dbReference type="ARBA" id="ARBA00022857"/>
    </source>
</evidence>
<dbReference type="InterPro" id="IPR013149">
    <property type="entry name" value="ADH-like_C"/>
</dbReference>
<keyword evidence="2" id="KW-0560">Oxidoreductase</keyword>
<dbReference type="PANTHER" id="PTHR48106">
    <property type="entry name" value="QUINONE OXIDOREDUCTASE PIG3-RELATED"/>
    <property type="match status" value="1"/>
</dbReference>
<dbReference type="Pfam" id="PF00107">
    <property type="entry name" value="ADH_zinc_N"/>
    <property type="match status" value="1"/>
</dbReference>
<dbReference type="Proteomes" id="UP000800200">
    <property type="component" value="Unassembled WGS sequence"/>
</dbReference>
<feature type="domain" description="Enoyl reductase (ER)" evidence="3">
    <location>
        <begin position="16"/>
        <end position="338"/>
    </location>
</feature>
<dbReference type="Gene3D" id="3.90.180.10">
    <property type="entry name" value="Medium-chain alcohol dehydrogenases, catalytic domain"/>
    <property type="match status" value="1"/>
</dbReference>
<protein>
    <submittedName>
        <fullName evidence="4">GroES-like protein</fullName>
    </submittedName>
</protein>
<dbReference type="Gene3D" id="3.40.50.720">
    <property type="entry name" value="NAD(P)-binding Rossmann-like Domain"/>
    <property type="match status" value="1"/>
</dbReference>
<dbReference type="InterPro" id="IPR036291">
    <property type="entry name" value="NAD(P)-bd_dom_sf"/>
</dbReference>
<proteinExistence type="predicted"/>
<dbReference type="OrthoDB" id="203908at2759"/>
<evidence type="ECO:0000259" key="3">
    <source>
        <dbReference type="SMART" id="SM00829"/>
    </source>
</evidence>
<keyword evidence="1" id="KW-0521">NADP</keyword>
<name>A0A6A6DXQ5_9PEZI</name>
<sequence length="343" mass="36733">MSYPSTMRAMVVEGFGGPEVLTLKTVPTPEPKDDHVIIRIKSFGINHAEHYMRRGEWMEAMPIIGIECVGIIASSPDPSLPIGTPVAAVMGGLGRTINGSYAEYTRARISNVVKLAESEEELLGLGLDWGKVGSVPETFATAWTVLFRNLEVKEGQRVLIRGGTSSFGRAAIGLAKHAGAEVTTTTRNLGRSDELKGLGAADVLLEGPELSARIAEAGIQKFDAVLELIGNTTLLSSLRLVHRGGRVCVAGFLGGLDPIKDFSPLLQMASGVHLSFFGSFVFGEEFPLDDVPLTDIMGMLGKGEVKWEPAKVFKFGEEGLREAHRLMEESGAGGKMVVLVDVN</sequence>
<evidence type="ECO:0000313" key="4">
    <source>
        <dbReference type="EMBL" id="KAF2182978.1"/>
    </source>
</evidence>
<dbReference type="GO" id="GO:0016651">
    <property type="term" value="F:oxidoreductase activity, acting on NAD(P)H"/>
    <property type="evidence" value="ECO:0007669"/>
    <property type="project" value="TreeGrafter"/>
</dbReference>
<gene>
    <name evidence="4" type="ORF">K469DRAFT_751841</name>
</gene>
<evidence type="ECO:0000313" key="5">
    <source>
        <dbReference type="Proteomes" id="UP000800200"/>
    </source>
</evidence>